<proteinExistence type="predicted"/>
<keyword evidence="2" id="KW-1185">Reference proteome</keyword>
<evidence type="ECO:0000313" key="2">
    <source>
        <dbReference type="Proteomes" id="UP000760480"/>
    </source>
</evidence>
<evidence type="ECO:0000313" key="1">
    <source>
        <dbReference type="EMBL" id="NMQ21434.1"/>
    </source>
</evidence>
<gene>
    <name evidence="1" type="ORF">E4P82_20830</name>
</gene>
<comment type="caution">
    <text evidence="1">The sequence shown here is derived from an EMBL/GenBank/DDBJ whole genome shotgun (WGS) entry which is preliminary data.</text>
</comment>
<protein>
    <submittedName>
        <fullName evidence="1">DUF3486 family protein</fullName>
    </submittedName>
</protein>
<dbReference type="EMBL" id="SPMZ01000109">
    <property type="protein sequence ID" value="NMQ21434.1"/>
    <property type="molecule type" value="Genomic_DNA"/>
</dbReference>
<accession>A0ABX1TU01</accession>
<organism evidence="1 2">
    <name type="scientific">Candidatus Competibacter phosphatis</name>
    <dbReference type="NCBI Taxonomy" id="221280"/>
    <lineage>
        <taxon>Bacteria</taxon>
        <taxon>Pseudomonadati</taxon>
        <taxon>Pseudomonadota</taxon>
        <taxon>Gammaproteobacteria</taxon>
        <taxon>Candidatus Competibacteraceae</taxon>
        <taxon>Candidatus Competibacter</taxon>
    </lineage>
</organism>
<reference evidence="1 2" key="1">
    <citation type="submission" date="2019-03" db="EMBL/GenBank/DDBJ databases">
        <title>Metabolic reconstructions from genomes of highly enriched 'Candidatus Accumulibacter' and 'Candidatus Competibacter' bioreactor populations.</title>
        <authorList>
            <person name="Annavajhala M.K."/>
            <person name="Welles L."/>
            <person name="Abbas B."/>
            <person name="Sorokin D."/>
            <person name="Park H."/>
            <person name="Van Loosdrecht M."/>
            <person name="Chandran K."/>
        </authorList>
    </citation>
    <scope>NUCLEOTIDE SEQUENCE [LARGE SCALE GENOMIC DNA]</scope>
    <source>
        <strain evidence="1 2">SBR_G</strain>
    </source>
</reference>
<sequence length="123" mass="13997">METEPDRCATMPRPHFTETMARALLAELDARIRARHYGDYHALSEWLRGEGVQVSKSQLGLHGKRLREADQRIRVDPDLEAANKRFQVAALEFELARVELIGAIERRRAQLALPESLEALPPT</sequence>
<dbReference type="Pfam" id="PF11985">
    <property type="entry name" value="Phage_Mu_Gp27"/>
    <property type="match status" value="1"/>
</dbReference>
<name>A0ABX1TU01_9GAMM</name>
<dbReference type="InterPro" id="IPR021874">
    <property type="entry name" value="Phage_Mu_Gp27"/>
</dbReference>
<dbReference type="Proteomes" id="UP000760480">
    <property type="component" value="Unassembled WGS sequence"/>
</dbReference>